<sequence length="567" mass="61153">MADTAAEPLIAGRPAVPRNDCGDGYVEDESALVRPGRFIWVLTFCAGVSGLLFGYEYVLLFLLHRLYINKQCKTVLKANAQASTGVISSTLVSVGSDLSARPLTTLDKSLITSATSFLALLASPLTGVLADTVGRKPVILAADILFVVGALWQAWTSSVGGMIAGRGVVGAAVGSASFVVPLYIGELSPGPWRGRMVTISSLFITAGQVVAYAVGWWFSATAHGWRWMVGIGALPALLQFVMLFLMPETPRWLVRAGKKQAARRVLVKIYEGAEGVNVERLVNGVLRRVEKETLDEEDIVVGRREVGSVKHGLSAKIGRVQENFAQLIGIGGNRRALIIACMLQGAQQLCGFNSLMYFSATIFAFVGFRSPTLTSLSIATTNFVSTLVAFHYIDRIGRRRILLLSIPFMVLGLILCALAFNFLNVPMESNDTQPRDAGPTPDKTWPLVILTSMIVYVAGYAIGLGNVPWQQSELFPLSVRSLGSGLATATNWGSNTLVGLTFLPMIQLFTPTGTFLVYALVCVGAWVAVRRMYPETAGLGLEDVGEVLRDGWGVEESVRRAKARRGT</sequence>
<keyword evidence="6 9" id="KW-0472">Membrane</keyword>
<evidence type="ECO:0000259" key="10">
    <source>
        <dbReference type="PROSITE" id="PS50850"/>
    </source>
</evidence>
<dbReference type="EMBL" id="WVTA01000002">
    <property type="protein sequence ID" value="KAK3216044.1"/>
    <property type="molecule type" value="Genomic_DNA"/>
</dbReference>
<dbReference type="Gene3D" id="1.20.1250.20">
    <property type="entry name" value="MFS general substrate transporter like domains"/>
    <property type="match status" value="1"/>
</dbReference>
<dbReference type="InterPro" id="IPR036259">
    <property type="entry name" value="MFS_trans_sf"/>
</dbReference>
<comment type="subcellular location">
    <subcellularLocation>
        <location evidence="1">Membrane</location>
        <topology evidence="1">Multi-pass membrane protein</topology>
    </subcellularLocation>
</comment>
<dbReference type="PROSITE" id="PS50850">
    <property type="entry name" value="MFS"/>
    <property type="match status" value="1"/>
</dbReference>
<dbReference type="AlphaFoldDB" id="A0AAN6M7K2"/>
<feature type="domain" description="Major facilitator superfamily (MFS) profile" evidence="10">
    <location>
        <begin position="42"/>
        <end position="537"/>
    </location>
</feature>
<feature type="transmembrane region" description="Helical" evidence="9">
    <location>
        <begin position="444"/>
        <end position="462"/>
    </location>
</feature>
<evidence type="ECO:0000256" key="3">
    <source>
        <dbReference type="ARBA" id="ARBA00022448"/>
    </source>
</evidence>
<proteinExistence type="inferred from homology"/>
<feature type="transmembrane region" description="Helical" evidence="9">
    <location>
        <begin position="505"/>
        <end position="529"/>
    </location>
</feature>
<dbReference type="GO" id="GO:0016020">
    <property type="term" value="C:membrane"/>
    <property type="evidence" value="ECO:0007669"/>
    <property type="project" value="UniProtKB-SubCell"/>
</dbReference>
<protein>
    <recommendedName>
        <fullName evidence="10">Major facilitator superfamily (MFS) profile domain-containing protein</fullName>
    </recommendedName>
</protein>
<name>A0AAN6M7K2_9PLEO</name>
<gene>
    <name evidence="11" type="ORF">GRF29_8g1956183</name>
</gene>
<feature type="transmembrane region" description="Helical" evidence="9">
    <location>
        <begin position="401"/>
        <end position="424"/>
    </location>
</feature>
<reference evidence="11 12" key="1">
    <citation type="submission" date="2021-02" db="EMBL/GenBank/DDBJ databases">
        <title>Genome assembly of Pseudopithomyces chartarum.</title>
        <authorList>
            <person name="Jauregui R."/>
            <person name="Singh J."/>
            <person name="Voisey C."/>
        </authorList>
    </citation>
    <scope>NUCLEOTIDE SEQUENCE [LARGE SCALE GENOMIC DNA]</scope>
    <source>
        <strain evidence="11 12">AGR01</strain>
    </source>
</reference>
<dbReference type="PROSITE" id="PS00217">
    <property type="entry name" value="SUGAR_TRANSPORT_2"/>
    <property type="match status" value="1"/>
</dbReference>
<dbReference type="InterPro" id="IPR050814">
    <property type="entry name" value="Myo-inositol_Transporter"/>
</dbReference>
<evidence type="ECO:0000256" key="1">
    <source>
        <dbReference type="ARBA" id="ARBA00004141"/>
    </source>
</evidence>
<dbReference type="InterPro" id="IPR003663">
    <property type="entry name" value="Sugar/inositol_transpt"/>
</dbReference>
<keyword evidence="5 9" id="KW-1133">Transmembrane helix</keyword>
<evidence type="ECO:0000313" key="11">
    <source>
        <dbReference type="EMBL" id="KAK3216044.1"/>
    </source>
</evidence>
<feature type="transmembrane region" description="Helical" evidence="9">
    <location>
        <begin position="196"/>
        <end position="218"/>
    </location>
</feature>
<feature type="transmembrane region" description="Helical" evidence="9">
    <location>
        <begin position="374"/>
        <end position="394"/>
    </location>
</feature>
<evidence type="ECO:0000256" key="4">
    <source>
        <dbReference type="ARBA" id="ARBA00022692"/>
    </source>
</evidence>
<comment type="catalytic activity">
    <reaction evidence="7">
        <text>myo-inositol(out) + H(+)(out) = myo-inositol(in) + H(+)(in)</text>
        <dbReference type="Rhea" id="RHEA:60364"/>
        <dbReference type="ChEBI" id="CHEBI:15378"/>
        <dbReference type="ChEBI" id="CHEBI:17268"/>
    </reaction>
</comment>
<evidence type="ECO:0000256" key="7">
    <source>
        <dbReference type="ARBA" id="ARBA00049119"/>
    </source>
</evidence>
<keyword evidence="3 8" id="KW-0813">Transport</keyword>
<feature type="transmembrane region" description="Helical" evidence="9">
    <location>
        <begin position="161"/>
        <end position="184"/>
    </location>
</feature>
<dbReference type="PANTHER" id="PTHR48020:SF12">
    <property type="entry name" value="PROTON MYO-INOSITOL COTRANSPORTER"/>
    <property type="match status" value="1"/>
</dbReference>
<comment type="similarity">
    <text evidence="2 8">Belongs to the major facilitator superfamily. Sugar transporter (TC 2.A.1.1) family.</text>
</comment>
<keyword evidence="4 9" id="KW-0812">Transmembrane</keyword>
<dbReference type="NCBIfam" id="TIGR00879">
    <property type="entry name" value="SP"/>
    <property type="match status" value="1"/>
</dbReference>
<dbReference type="Pfam" id="PF00083">
    <property type="entry name" value="Sugar_tr"/>
    <property type="match status" value="1"/>
</dbReference>
<evidence type="ECO:0000313" key="12">
    <source>
        <dbReference type="Proteomes" id="UP001280581"/>
    </source>
</evidence>
<feature type="transmembrane region" description="Helical" evidence="9">
    <location>
        <begin position="137"/>
        <end position="155"/>
    </location>
</feature>
<comment type="caution">
    <text evidence="11">The sequence shown here is derived from an EMBL/GenBank/DDBJ whole genome shotgun (WGS) entry which is preliminary data.</text>
</comment>
<evidence type="ECO:0000256" key="5">
    <source>
        <dbReference type="ARBA" id="ARBA00022989"/>
    </source>
</evidence>
<dbReference type="InterPro" id="IPR005829">
    <property type="entry name" value="Sugar_transporter_CS"/>
</dbReference>
<organism evidence="11 12">
    <name type="scientific">Pseudopithomyces chartarum</name>
    <dbReference type="NCBI Taxonomy" id="1892770"/>
    <lineage>
        <taxon>Eukaryota</taxon>
        <taxon>Fungi</taxon>
        <taxon>Dikarya</taxon>
        <taxon>Ascomycota</taxon>
        <taxon>Pezizomycotina</taxon>
        <taxon>Dothideomycetes</taxon>
        <taxon>Pleosporomycetidae</taxon>
        <taxon>Pleosporales</taxon>
        <taxon>Massarineae</taxon>
        <taxon>Didymosphaeriaceae</taxon>
        <taxon>Pseudopithomyces</taxon>
    </lineage>
</organism>
<feature type="transmembrane region" description="Helical" evidence="9">
    <location>
        <begin position="474"/>
        <end position="493"/>
    </location>
</feature>
<feature type="transmembrane region" description="Helical" evidence="9">
    <location>
        <begin position="224"/>
        <end position="245"/>
    </location>
</feature>
<keyword evidence="12" id="KW-1185">Reference proteome</keyword>
<evidence type="ECO:0000256" key="2">
    <source>
        <dbReference type="ARBA" id="ARBA00010992"/>
    </source>
</evidence>
<evidence type="ECO:0000256" key="6">
    <source>
        <dbReference type="ARBA" id="ARBA00023136"/>
    </source>
</evidence>
<feature type="transmembrane region" description="Helical" evidence="9">
    <location>
        <begin position="38"/>
        <end position="63"/>
    </location>
</feature>
<dbReference type="FunFam" id="1.20.1250.20:FF:000073">
    <property type="entry name" value="MFS myo-inositol transporter, putative"/>
    <property type="match status" value="1"/>
</dbReference>
<evidence type="ECO:0000256" key="8">
    <source>
        <dbReference type="RuleBase" id="RU003346"/>
    </source>
</evidence>
<dbReference type="InterPro" id="IPR005828">
    <property type="entry name" value="MFS_sugar_transport-like"/>
</dbReference>
<dbReference type="InterPro" id="IPR020846">
    <property type="entry name" value="MFS_dom"/>
</dbReference>
<accession>A0AAN6M7K2</accession>
<dbReference type="GO" id="GO:0005366">
    <property type="term" value="F:myo-inositol:proton symporter activity"/>
    <property type="evidence" value="ECO:0007669"/>
    <property type="project" value="TreeGrafter"/>
</dbReference>
<evidence type="ECO:0000256" key="9">
    <source>
        <dbReference type="SAM" id="Phobius"/>
    </source>
</evidence>
<dbReference type="GO" id="GO:1904679">
    <property type="term" value="P:myo-inositol import across plasma membrane"/>
    <property type="evidence" value="ECO:0007669"/>
    <property type="project" value="TreeGrafter"/>
</dbReference>
<feature type="transmembrane region" description="Helical" evidence="9">
    <location>
        <begin position="349"/>
        <end position="368"/>
    </location>
</feature>
<dbReference type="SUPFAM" id="SSF103473">
    <property type="entry name" value="MFS general substrate transporter"/>
    <property type="match status" value="1"/>
</dbReference>
<dbReference type="PRINTS" id="PR00171">
    <property type="entry name" value="SUGRTRNSPORT"/>
</dbReference>
<dbReference type="Proteomes" id="UP001280581">
    <property type="component" value="Unassembled WGS sequence"/>
</dbReference>
<dbReference type="PANTHER" id="PTHR48020">
    <property type="entry name" value="PROTON MYO-INOSITOL COTRANSPORTER"/>
    <property type="match status" value="1"/>
</dbReference>